<organism evidence="1 2">
    <name type="scientific">Actinoplanes lutulentus</name>
    <dbReference type="NCBI Taxonomy" id="1287878"/>
    <lineage>
        <taxon>Bacteria</taxon>
        <taxon>Bacillati</taxon>
        <taxon>Actinomycetota</taxon>
        <taxon>Actinomycetes</taxon>
        <taxon>Micromonosporales</taxon>
        <taxon>Micromonosporaceae</taxon>
        <taxon>Actinoplanes</taxon>
    </lineage>
</organism>
<sequence length="120" mass="12704">MTSELSIQVVGSGVDEEEIDSRTRVLLAEIREADVEDVVRGDGGVLPGGAKAGEVLAVGTLVVTLGPIVVQSVMDIVASWLSRQPSEIAVEIDGKRIEGTNFTKAERKALVDAFVKSLDQ</sequence>
<dbReference type="EMBL" id="QLMJ01000008">
    <property type="protein sequence ID" value="RAK36721.1"/>
    <property type="molecule type" value="Genomic_DNA"/>
</dbReference>
<accession>A0A327ZBN7</accession>
<reference evidence="1 2" key="1">
    <citation type="submission" date="2018-06" db="EMBL/GenBank/DDBJ databases">
        <title>Genomic Encyclopedia of Type Strains, Phase III (KMG-III): the genomes of soil and plant-associated and newly described type strains.</title>
        <authorList>
            <person name="Whitman W."/>
        </authorList>
    </citation>
    <scope>NUCLEOTIDE SEQUENCE [LARGE SCALE GENOMIC DNA]</scope>
    <source>
        <strain evidence="1 2">CGMCC 4.7090</strain>
    </source>
</reference>
<dbReference type="AlphaFoldDB" id="A0A327ZBN7"/>
<gene>
    <name evidence="1" type="ORF">B0I29_108311</name>
</gene>
<evidence type="ECO:0000313" key="2">
    <source>
        <dbReference type="Proteomes" id="UP000249341"/>
    </source>
</evidence>
<name>A0A327ZBN7_9ACTN</name>
<keyword evidence="2" id="KW-1185">Reference proteome</keyword>
<evidence type="ECO:0000313" key="1">
    <source>
        <dbReference type="EMBL" id="RAK36721.1"/>
    </source>
</evidence>
<dbReference type="OrthoDB" id="3297492at2"/>
<proteinExistence type="predicted"/>
<protein>
    <submittedName>
        <fullName evidence="1">Uncharacterized protein</fullName>
    </submittedName>
</protein>
<dbReference type="RefSeq" id="WP_111650511.1">
    <property type="nucleotide sequence ID" value="NZ_QLMJ01000008.1"/>
</dbReference>
<dbReference type="Proteomes" id="UP000249341">
    <property type="component" value="Unassembled WGS sequence"/>
</dbReference>
<comment type="caution">
    <text evidence="1">The sequence shown here is derived from an EMBL/GenBank/DDBJ whole genome shotgun (WGS) entry which is preliminary data.</text>
</comment>